<dbReference type="EMBL" id="QSBM01000010">
    <property type="protein sequence ID" value="RGX28748.1"/>
    <property type="molecule type" value="Genomic_DNA"/>
</dbReference>
<proteinExistence type="predicted"/>
<dbReference type="GO" id="GO:0050043">
    <property type="term" value="F:lactate racemase activity"/>
    <property type="evidence" value="ECO:0007669"/>
    <property type="project" value="InterPro"/>
</dbReference>
<dbReference type="AlphaFoldDB" id="A0A413FE85"/>
<reference evidence="3 4" key="1">
    <citation type="submission" date="2018-08" db="EMBL/GenBank/DDBJ databases">
        <title>A genome reference for cultivated species of the human gut microbiota.</title>
        <authorList>
            <person name="Zou Y."/>
            <person name="Xue W."/>
            <person name="Luo G."/>
        </authorList>
    </citation>
    <scope>NUCLEOTIDE SEQUENCE [LARGE SCALE GENOMIC DNA]</scope>
    <source>
        <strain evidence="3 4">AF04-15</strain>
    </source>
</reference>
<dbReference type="InterPro" id="IPR018657">
    <property type="entry name" value="LarA-like_N"/>
</dbReference>
<dbReference type="Pfam" id="PF09861">
    <property type="entry name" value="Lar_N"/>
    <property type="match status" value="1"/>
</dbReference>
<name>A0A413FE85_9FIRM</name>
<comment type="caution">
    <text evidence="3">The sequence shown here is derived from an EMBL/GenBank/DDBJ whole genome shotgun (WGS) entry which is preliminary data.</text>
</comment>
<dbReference type="InterPro" id="IPR043166">
    <property type="entry name" value="LarA-like_C"/>
</dbReference>
<protein>
    <submittedName>
        <fullName evidence="3">Nickel-dependent lactate racemase</fullName>
    </submittedName>
</protein>
<dbReference type="PANTHER" id="PTHR33171:SF17">
    <property type="entry name" value="LARA-LIKE N-TERMINAL DOMAIN-CONTAINING PROTEIN"/>
    <property type="match status" value="1"/>
</dbReference>
<dbReference type="Gene3D" id="3.90.226.30">
    <property type="match status" value="1"/>
</dbReference>
<dbReference type="PANTHER" id="PTHR33171">
    <property type="entry name" value="LAR_N DOMAIN-CONTAINING PROTEIN"/>
    <property type="match status" value="1"/>
</dbReference>
<dbReference type="InterPro" id="IPR047926">
    <property type="entry name" value="Ni_dep_LarA"/>
</dbReference>
<evidence type="ECO:0000259" key="2">
    <source>
        <dbReference type="Pfam" id="PF21113"/>
    </source>
</evidence>
<dbReference type="OrthoDB" id="9770545at2"/>
<dbReference type="Gene3D" id="3.40.50.11440">
    <property type="match status" value="1"/>
</dbReference>
<evidence type="ECO:0000313" key="3">
    <source>
        <dbReference type="EMBL" id="RGX28748.1"/>
    </source>
</evidence>
<dbReference type="RefSeq" id="WP_117777565.1">
    <property type="nucleotide sequence ID" value="NZ_QSBM01000010.1"/>
</dbReference>
<dbReference type="InterPro" id="IPR048068">
    <property type="entry name" value="LarA-like"/>
</dbReference>
<gene>
    <name evidence="3" type="primary">larA</name>
    <name evidence="3" type="ORF">DWV29_14125</name>
</gene>
<accession>A0A413FE85</accession>
<organism evidence="3 4">
    <name type="scientific">Enterocloster asparagiformis</name>
    <dbReference type="NCBI Taxonomy" id="333367"/>
    <lineage>
        <taxon>Bacteria</taxon>
        <taxon>Bacillati</taxon>
        <taxon>Bacillota</taxon>
        <taxon>Clostridia</taxon>
        <taxon>Lachnospirales</taxon>
        <taxon>Lachnospiraceae</taxon>
        <taxon>Enterocloster</taxon>
    </lineage>
</organism>
<sequence>MALIKIPYDKGTVDLNVAEKNLAAVITADLQCSEPEKCGAAYVEEALAKPVGTKSLRELAIGKQKVVLVTSDHTRAVPSKITLPVLLREVRSTNPKADITILIATGLHRAPTEEEMRNMFGDEIVDREHIISNDAFDSDQFEKVCDLPSGAEFYCNRLALQCDLLITEGFIEPHFFAGFSGGRKSILPGICNAATVNENHSYQAISSPFSSTGVLKDNPIHTDMIAAARAVNVQFILNVALNAKKQIIAAFAGDLERAHEAGVAFIRSRSQREAITGDIVVTSNGGYPLDQNLYQSPKAVATAQACAGEDGVIIMCCACKDGIGGTNFERLITLGSPEEIDAYLSRIPPKETIAEQWCAQIYARILKKHPVILVSAYLDQRLVQAANLIPASSADEALEIAYGMRGRQARVVVIPDGVGVLAVKGERSEGR</sequence>
<dbReference type="Pfam" id="PF21113">
    <property type="entry name" value="LarA_C"/>
    <property type="match status" value="1"/>
</dbReference>
<evidence type="ECO:0000259" key="1">
    <source>
        <dbReference type="Pfam" id="PF09861"/>
    </source>
</evidence>
<dbReference type="NCBIfam" id="NF033504">
    <property type="entry name" value="Ni_dep_LarA"/>
    <property type="match status" value="1"/>
</dbReference>
<dbReference type="Proteomes" id="UP000283880">
    <property type="component" value="Unassembled WGS sequence"/>
</dbReference>
<dbReference type="InterPro" id="IPR048520">
    <property type="entry name" value="LarA_C"/>
</dbReference>
<feature type="domain" description="Lactate racemase C-terminal" evidence="2">
    <location>
        <begin position="274"/>
        <end position="421"/>
    </location>
</feature>
<evidence type="ECO:0000313" key="4">
    <source>
        <dbReference type="Proteomes" id="UP000283880"/>
    </source>
</evidence>
<feature type="domain" description="LarA-like N-terminal" evidence="1">
    <location>
        <begin position="8"/>
        <end position="210"/>
    </location>
</feature>